<evidence type="ECO:0000313" key="2">
    <source>
        <dbReference type="Proteomes" id="UP000234323"/>
    </source>
</evidence>
<dbReference type="Proteomes" id="UP000234323">
    <property type="component" value="Unassembled WGS sequence"/>
</dbReference>
<sequence>MFINVSFSFLCDLFFKLLDVNFDVSSGGSGCGILFFNSFDVRLQWKYYFFVLFHLLFCF</sequence>
<organism evidence="1 2">
    <name type="scientific">Rhizophagus irregularis</name>
    <dbReference type="NCBI Taxonomy" id="588596"/>
    <lineage>
        <taxon>Eukaryota</taxon>
        <taxon>Fungi</taxon>
        <taxon>Fungi incertae sedis</taxon>
        <taxon>Mucoromycota</taxon>
        <taxon>Glomeromycotina</taxon>
        <taxon>Glomeromycetes</taxon>
        <taxon>Glomerales</taxon>
        <taxon>Glomeraceae</taxon>
        <taxon>Rhizophagus</taxon>
    </lineage>
</organism>
<dbReference type="AlphaFoldDB" id="A0A2I1HAL0"/>
<name>A0A2I1HAL0_9GLOM</name>
<comment type="caution">
    <text evidence="1">The sequence shown here is derived from an EMBL/GenBank/DDBJ whole genome shotgun (WGS) entry which is preliminary data.</text>
</comment>
<reference evidence="1 2" key="1">
    <citation type="submission" date="2015-10" db="EMBL/GenBank/DDBJ databases">
        <title>Genome analyses suggest a sexual origin of heterokaryosis in a supposedly ancient asexual fungus.</title>
        <authorList>
            <person name="Ropars J."/>
            <person name="Sedzielewska K."/>
            <person name="Noel J."/>
            <person name="Charron P."/>
            <person name="Farinelli L."/>
            <person name="Marton T."/>
            <person name="Kruger M."/>
            <person name="Pelin A."/>
            <person name="Brachmann A."/>
            <person name="Corradi N."/>
        </authorList>
    </citation>
    <scope>NUCLEOTIDE SEQUENCE [LARGE SCALE GENOMIC DNA]</scope>
    <source>
        <strain evidence="1 2">A4</strain>
    </source>
</reference>
<dbReference type="EMBL" id="LLXI01002005">
    <property type="protein sequence ID" value="PKY55916.1"/>
    <property type="molecule type" value="Genomic_DNA"/>
</dbReference>
<accession>A0A2I1HAL0</accession>
<proteinExistence type="predicted"/>
<keyword evidence="2" id="KW-1185">Reference proteome</keyword>
<protein>
    <submittedName>
        <fullName evidence="1">Uncharacterized protein</fullName>
    </submittedName>
</protein>
<gene>
    <name evidence="1" type="ORF">RhiirA4_548983</name>
</gene>
<evidence type="ECO:0000313" key="1">
    <source>
        <dbReference type="EMBL" id="PKY55916.1"/>
    </source>
</evidence>